<proteinExistence type="predicted"/>
<dbReference type="Proteomes" id="UP001230986">
    <property type="component" value="Unassembled WGS sequence"/>
</dbReference>
<organism evidence="1 2">
    <name type="scientific">Geitlerinema calcuttense NRMC-F 0142</name>
    <dbReference type="NCBI Taxonomy" id="2922238"/>
    <lineage>
        <taxon>Bacteria</taxon>
        <taxon>Bacillati</taxon>
        <taxon>Cyanobacteriota</taxon>
        <taxon>Cyanophyceae</taxon>
        <taxon>Geitlerinematales</taxon>
        <taxon>Geitlerinemataceae</taxon>
        <taxon>Geitlerinema</taxon>
    </lineage>
</organism>
<evidence type="ECO:0000313" key="2">
    <source>
        <dbReference type="Proteomes" id="UP001230986"/>
    </source>
</evidence>
<evidence type="ECO:0000313" key="1">
    <source>
        <dbReference type="EMBL" id="MDL5057528.1"/>
    </source>
</evidence>
<protein>
    <submittedName>
        <fullName evidence="1">Uncharacterized protein</fullName>
    </submittedName>
</protein>
<reference evidence="1 2" key="1">
    <citation type="submission" date="2023-06" db="EMBL/GenBank/DDBJ databases">
        <title>Whole genome sequence of Oscillatoria calcuttensis NRMC-F 0142.</title>
        <authorList>
            <person name="Shakena Fathima T."/>
            <person name="Muralitharan G."/>
            <person name="Thajuddin N."/>
        </authorList>
    </citation>
    <scope>NUCLEOTIDE SEQUENCE [LARGE SCALE GENOMIC DNA]</scope>
    <source>
        <strain evidence="1 2">NRMC-F 0142</strain>
    </source>
</reference>
<keyword evidence="2" id="KW-1185">Reference proteome</keyword>
<sequence>MPNPSYSKICYFRFTYRLSAALLGTGLLTWLMSDVYLHDLHFQDSHRGILSQMRRTVTPVLLHRLESQFRQNTV</sequence>
<comment type="caution">
    <text evidence="1">The sequence shown here is derived from an EMBL/GenBank/DDBJ whole genome shotgun (WGS) entry which is preliminary data.</text>
</comment>
<gene>
    <name evidence="1" type="ORF">QQ055_08665</name>
</gene>
<accession>A0ABT7LZU4</accession>
<dbReference type="EMBL" id="JASVEJ010000033">
    <property type="protein sequence ID" value="MDL5057528.1"/>
    <property type="molecule type" value="Genomic_DNA"/>
</dbReference>
<name>A0ABT7LZU4_9CYAN</name>